<dbReference type="HOGENOM" id="CLU_984739_0_0_1"/>
<dbReference type="STRING" id="3880.G7LBM0"/>
<organism evidence="3 5">
    <name type="scientific">Medicago truncatula</name>
    <name type="common">Barrel medic</name>
    <name type="synonym">Medicago tribuloides</name>
    <dbReference type="NCBI Taxonomy" id="3880"/>
    <lineage>
        <taxon>Eukaryota</taxon>
        <taxon>Viridiplantae</taxon>
        <taxon>Streptophyta</taxon>
        <taxon>Embryophyta</taxon>
        <taxon>Tracheophyta</taxon>
        <taxon>Spermatophyta</taxon>
        <taxon>Magnoliopsida</taxon>
        <taxon>eudicotyledons</taxon>
        <taxon>Gunneridae</taxon>
        <taxon>Pentapetalae</taxon>
        <taxon>rosids</taxon>
        <taxon>fabids</taxon>
        <taxon>Fabales</taxon>
        <taxon>Fabaceae</taxon>
        <taxon>Papilionoideae</taxon>
        <taxon>50 kb inversion clade</taxon>
        <taxon>NPAAA clade</taxon>
        <taxon>Hologalegina</taxon>
        <taxon>IRL clade</taxon>
        <taxon>Trifolieae</taxon>
        <taxon>Medicago</taxon>
    </lineage>
</organism>
<reference evidence="4" key="3">
    <citation type="submission" date="2015-04" db="UniProtKB">
        <authorList>
            <consortium name="EnsemblPlants"/>
        </authorList>
    </citation>
    <scope>IDENTIFICATION</scope>
    <source>
        <strain evidence="4">cv. Jemalong A17</strain>
    </source>
</reference>
<gene>
    <name evidence="3" type="ordered locus">MTR_8g006230</name>
</gene>
<protein>
    <submittedName>
        <fullName evidence="3">UDP-glucosyltransferase family protein, putative</fullName>
    </submittedName>
</protein>
<dbReference type="EnsemblPlants" id="AET01192">
    <property type="protein sequence ID" value="AET01192"/>
    <property type="gene ID" value="MTR_8g006230"/>
</dbReference>
<dbReference type="PANTHER" id="PTHR48046">
    <property type="entry name" value="UDP-GLYCOSYLTRANSFERASE 72E1"/>
    <property type="match status" value="1"/>
</dbReference>
<name>G7LBM0_MEDTR</name>
<evidence type="ECO:0000313" key="3">
    <source>
        <dbReference type="EMBL" id="AET01192.1"/>
    </source>
</evidence>
<sequence>MEKEKVYALPELLFGDFNGDLRKTSSCCFSALKPKINRCFPLVCLERCSKKVVSVVADYFAAETLSVAKEFNILSYIYYPGNALSISLFFHLPYLDKTTSCEFKDLKEAIKMPGCRPIHGCDFPSTVQNRSSIVYKSFIYVCKMLHFADGIILNAFTNLEADTIKAVQKKEAKLPSIYLIGPIIQTDSSIKVRESEFFMGWLDNQPCNSVLYVSFGSGGTLNQEQIFELALGLELSGVKFLWVVRAPNKSPNGAYLKEMMKNKDVDPRGRNHASPYFKSNQCG</sequence>
<dbReference type="OMA" id="RCANCCM"/>
<dbReference type="AlphaFoldDB" id="G7LBM0"/>
<feature type="region of interest" description="Disordered" evidence="2">
    <location>
        <begin position="261"/>
        <end position="283"/>
    </location>
</feature>
<dbReference type="Gene3D" id="3.40.50.2000">
    <property type="entry name" value="Glycogen Phosphorylase B"/>
    <property type="match status" value="2"/>
</dbReference>
<keyword evidence="5" id="KW-1185">Reference proteome</keyword>
<dbReference type="PANTHER" id="PTHR48046:SF6">
    <property type="entry name" value="GLYCOSYLTRANSFERASE"/>
    <property type="match status" value="1"/>
</dbReference>
<proteinExistence type="predicted"/>
<dbReference type="eggNOG" id="KOG1192">
    <property type="taxonomic scope" value="Eukaryota"/>
</dbReference>
<evidence type="ECO:0000313" key="5">
    <source>
        <dbReference type="Proteomes" id="UP000002051"/>
    </source>
</evidence>
<dbReference type="Proteomes" id="UP000002051">
    <property type="component" value="Chromosome 8"/>
</dbReference>
<keyword evidence="1" id="KW-0808">Transferase</keyword>
<evidence type="ECO:0000313" key="4">
    <source>
        <dbReference type="EnsemblPlants" id="AET01192"/>
    </source>
</evidence>
<reference evidence="3 5" key="2">
    <citation type="journal article" date="2014" name="BMC Genomics">
        <title>An improved genome release (version Mt4.0) for the model legume Medicago truncatula.</title>
        <authorList>
            <person name="Tang H."/>
            <person name="Krishnakumar V."/>
            <person name="Bidwell S."/>
            <person name="Rosen B."/>
            <person name="Chan A."/>
            <person name="Zhou S."/>
            <person name="Gentzbittel L."/>
            <person name="Childs K.L."/>
            <person name="Yandell M."/>
            <person name="Gundlach H."/>
            <person name="Mayer K.F."/>
            <person name="Schwartz D.C."/>
            <person name="Town C.D."/>
        </authorList>
    </citation>
    <scope>GENOME REANNOTATION</scope>
    <source>
        <strain evidence="3">A17</strain>
        <strain evidence="4 5">cv. Jemalong A17</strain>
    </source>
</reference>
<evidence type="ECO:0000256" key="2">
    <source>
        <dbReference type="SAM" id="MobiDB-lite"/>
    </source>
</evidence>
<dbReference type="SUPFAM" id="SSF53756">
    <property type="entry name" value="UDP-Glycosyltransferase/glycogen phosphorylase"/>
    <property type="match status" value="1"/>
</dbReference>
<evidence type="ECO:0000256" key="1">
    <source>
        <dbReference type="ARBA" id="ARBA00022676"/>
    </source>
</evidence>
<dbReference type="GO" id="GO:0016757">
    <property type="term" value="F:glycosyltransferase activity"/>
    <property type="evidence" value="ECO:0007669"/>
    <property type="project" value="UniProtKB-KW"/>
</dbReference>
<dbReference type="EMBL" id="CM001224">
    <property type="protein sequence ID" value="AET01192.1"/>
    <property type="molecule type" value="Genomic_DNA"/>
</dbReference>
<reference evidence="3 5" key="1">
    <citation type="journal article" date="2011" name="Nature">
        <title>The Medicago genome provides insight into the evolution of rhizobial symbioses.</title>
        <authorList>
            <person name="Young N.D."/>
            <person name="Debelle F."/>
            <person name="Oldroyd G.E."/>
            <person name="Geurts R."/>
            <person name="Cannon S.B."/>
            <person name="Udvardi M.K."/>
            <person name="Benedito V.A."/>
            <person name="Mayer K.F."/>
            <person name="Gouzy J."/>
            <person name="Schoof H."/>
            <person name="Van de Peer Y."/>
            <person name="Proost S."/>
            <person name="Cook D.R."/>
            <person name="Meyers B.C."/>
            <person name="Spannagl M."/>
            <person name="Cheung F."/>
            <person name="De Mita S."/>
            <person name="Krishnakumar V."/>
            <person name="Gundlach H."/>
            <person name="Zhou S."/>
            <person name="Mudge J."/>
            <person name="Bharti A.K."/>
            <person name="Murray J.D."/>
            <person name="Naoumkina M.A."/>
            <person name="Rosen B."/>
            <person name="Silverstein K.A."/>
            <person name="Tang H."/>
            <person name="Rombauts S."/>
            <person name="Zhao P.X."/>
            <person name="Zhou P."/>
            <person name="Barbe V."/>
            <person name="Bardou P."/>
            <person name="Bechner M."/>
            <person name="Bellec A."/>
            <person name="Berger A."/>
            <person name="Berges H."/>
            <person name="Bidwell S."/>
            <person name="Bisseling T."/>
            <person name="Choisne N."/>
            <person name="Couloux A."/>
            <person name="Denny R."/>
            <person name="Deshpande S."/>
            <person name="Dai X."/>
            <person name="Doyle J.J."/>
            <person name="Dudez A.M."/>
            <person name="Farmer A.D."/>
            <person name="Fouteau S."/>
            <person name="Franken C."/>
            <person name="Gibelin C."/>
            <person name="Gish J."/>
            <person name="Goldstein S."/>
            <person name="Gonzalez A.J."/>
            <person name="Green P.J."/>
            <person name="Hallab A."/>
            <person name="Hartog M."/>
            <person name="Hua A."/>
            <person name="Humphray S.J."/>
            <person name="Jeong D.H."/>
            <person name="Jing Y."/>
            <person name="Jocker A."/>
            <person name="Kenton S.M."/>
            <person name="Kim D.J."/>
            <person name="Klee K."/>
            <person name="Lai H."/>
            <person name="Lang C."/>
            <person name="Lin S."/>
            <person name="Macmil S.L."/>
            <person name="Magdelenat G."/>
            <person name="Matthews L."/>
            <person name="McCorrison J."/>
            <person name="Monaghan E.L."/>
            <person name="Mun J.H."/>
            <person name="Najar F.Z."/>
            <person name="Nicholson C."/>
            <person name="Noirot C."/>
            <person name="O'Bleness M."/>
            <person name="Paule C.R."/>
            <person name="Poulain J."/>
            <person name="Prion F."/>
            <person name="Qin B."/>
            <person name="Qu C."/>
            <person name="Retzel E.F."/>
            <person name="Riddle C."/>
            <person name="Sallet E."/>
            <person name="Samain S."/>
            <person name="Samson N."/>
            <person name="Sanders I."/>
            <person name="Saurat O."/>
            <person name="Scarpelli C."/>
            <person name="Schiex T."/>
            <person name="Segurens B."/>
            <person name="Severin A.J."/>
            <person name="Sherrier D.J."/>
            <person name="Shi R."/>
            <person name="Sims S."/>
            <person name="Singer S.R."/>
            <person name="Sinharoy S."/>
            <person name="Sterck L."/>
            <person name="Viollet A."/>
            <person name="Wang B.B."/>
            <person name="Wang K."/>
            <person name="Wang M."/>
            <person name="Wang X."/>
            <person name="Warfsmann J."/>
            <person name="Weissenbach J."/>
            <person name="White D.D."/>
            <person name="White J.D."/>
            <person name="Wiley G.B."/>
            <person name="Wincker P."/>
            <person name="Xing Y."/>
            <person name="Yang L."/>
            <person name="Yao Z."/>
            <person name="Ying F."/>
            <person name="Zhai J."/>
            <person name="Zhou L."/>
            <person name="Zuber A."/>
            <person name="Denarie J."/>
            <person name="Dixon R.A."/>
            <person name="May G.D."/>
            <person name="Schwartz D.C."/>
            <person name="Rogers J."/>
            <person name="Quetier F."/>
            <person name="Town C.D."/>
            <person name="Roe B.A."/>
        </authorList>
    </citation>
    <scope>NUCLEOTIDE SEQUENCE [LARGE SCALE GENOMIC DNA]</scope>
    <source>
        <strain evidence="3">A17</strain>
        <strain evidence="4 5">cv. Jemalong A17</strain>
    </source>
</reference>
<dbReference type="PaxDb" id="3880-AET01192"/>
<keyword evidence="1" id="KW-0328">Glycosyltransferase</keyword>
<accession>G7LBM0</accession>